<proteinExistence type="predicted"/>
<evidence type="ECO:0000259" key="1">
    <source>
        <dbReference type="Pfam" id="PF13354"/>
    </source>
</evidence>
<dbReference type="Gene3D" id="3.40.710.10">
    <property type="entry name" value="DD-peptidase/beta-lactamase superfamily"/>
    <property type="match status" value="1"/>
</dbReference>
<dbReference type="Proteomes" id="UP000587527">
    <property type="component" value="Unassembled WGS sequence"/>
</dbReference>
<dbReference type="EMBL" id="JACHMN010000002">
    <property type="protein sequence ID" value="MBB5870871.1"/>
    <property type="molecule type" value="Genomic_DNA"/>
</dbReference>
<dbReference type="InterPro" id="IPR045155">
    <property type="entry name" value="Beta-lactam_cat"/>
</dbReference>
<keyword evidence="3" id="KW-1185">Reference proteome</keyword>
<dbReference type="PANTHER" id="PTHR35333:SF3">
    <property type="entry name" value="BETA-LACTAMASE-TYPE TRANSPEPTIDASE FOLD CONTAINING PROTEIN"/>
    <property type="match status" value="1"/>
</dbReference>
<reference evidence="2 3" key="1">
    <citation type="submission" date="2020-08" db="EMBL/GenBank/DDBJ databases">
        <title>Sequencing the genomes of 1000 actinobacteria strains.</title>
        <authorList>
            <person name="Klenk H.-P."/>
        </authorList>
    </citation>
    <scope>NUCLEOTIDE SEQUENCE [LARGE SCALE GENOMIC DNA]</scope>
    <source>
        <strain evidence="2 3">DSM 45362</strain>
    </source>
</reference>
<gene>
    <name evidence="2" type="ORF">F4553_004250</name>
</gene>
<evidence type="ECO:0000313" key="3">
    <source>
        <dbReference type="Proteomes" id="UP000587527"/>
    </source>
</evidence>
<dbReference type="InterPro" id="IPR000871">
    <property type="entry name" value="Beta-lactam_class-A"/>
</dbReference>
<dbReference type="GO" id="GO:0008800">
    <property type="term" value="F:beta-lactamase activity"/>
    <property type="evidence" value="ECO:0007669"/>
    <property type="project" value="InterPro"/>
</dbReference>
<evidence type="ECO:0000313" key="2">
    <source>
        <dbReference type="EMBL" id="MBB5870871.1"/>
    </source>
</evidence>
<name>A0A841BVV5_9ACTN</name>
<dbReference type="AlphaFoldDB" id="A0A841BVV5"/>
<dbReference type="PANTHER" id="PTHR35333">
    <property type="entry name" value="BETA-LACTAMASE"/>
    <property type="match status" value="1"/>
</dbReference>
<dbReference type="GO" id="GO:0046677">
    <property type="term" value="P:response to antibiotic"/>
    <property type="evidence" value="ECO:0007669"/>
    <property type="project" value="InterPro"/>
</dbReference>
<dbReference type="InterPro" id="IPR012338">
    <property type="entry name" value="Beta-lactam/transpept-like"/>
</dbReference>
<feature type="domain" description="Beta-lactamase class A catalytic" evidence="1">
    <location>
        <begin position="74"/>
        <end position="158"/>
    </location>
</feature>
<dbReference type="GO" id="GO:0030655">
    <property type="term" value="P:beta-lactam antibiotic catabolic process"/>
    <property type="evidence" value="ECO:0007669"/>
    <property type="project" value="InterPro"/>
</dbReference>
<sequence length="243" mass="25718">MTIDTKSLEQSLQGLVSQHGGNASIAVTDRISGVSISVRGRTAYQSASIIKVTIVAGLMLQRQGSGGTLSAEERELARLAITRSDNDTASRLFALLGGTDGLARAAKKFGMTHTTAVSSWGMTTTTADDQVTLIKAISDPEGLLTRSHQNLLLGWMADVIAGQDFGVPDAAGKNAKAVYVKDGWFDRDDQGGLWQVNTIGRIVEREADWVIACLSDHNATQEAGVAVVSDLVVKAHKLLTTPA</sequence>
<dbReference type="Pfam" id="PF13354">
    <property type="entry name" value="Beta-lactamase2"/>
    <property type="match status" value="1"/>
</dbReference>
<accession>A0A841BVV5</accession>
<organism evidence="2 3">
    <name type="scientific">Allocatelliglobosispora scoriae</name>
    <dbReference type="NCBI Taxonomy" id="643052"/>
    <lineage>
        <taxon>Bacteria</taxon>
        <taxon>Bacillati</taxon>
        <taxon>Actinomycetota</taxon>
        <taxon>Actinomycetes</taxon>
        <taxon>Micromonosporales</taxon>
        <taxon>Micromonosporaceae</taxon>
        <taxon>Allocatelliglobosispora</taxon>
    </lineage>
</organism>
<dbReference type="RefSeq" id="WP_184838550.1">
    <property type="nucleotide sequence ID" value="NZ_JACHMN010000002.1"/>
</dbReference>
<dbReference type="SUPFAM" id="SSF56601">
    <property type="entry name" value="beta-lactamase/transpeptidase-like"/>
    <property type="match status" value="1"/>
</dbReference>
<comment type="caution">
    <text evidence="2">The sequence shown here is derived from an EMBL/GenBank/DDBJ whole genome shotgun (WGS) entry which is preliminary data.</text>
</comment>
<protein>
    <submittedName>
        <fullName evidence="2">Beta-lactamase class A</fullName>
    </submittedName>
</protein>